<dbReference type="InterPro" id="IPR036291">
    <property type="entry name" value="NAD(P)-bd_dom_sf"/>
</dbReference>
<dbReference type="InterPro" id="IPR013154">
    <property type="entry name" value="ADH-like_N"/>
</dbReference>
<dbReference type="InterPro" id="IPR020843">
    <property type="entry name" value="ER"/>
</dbReference>
<evidence type="ECO:0000313" key="6">
    <source>
        <dbReference type="EMBL" id="RSL30843.1"/>
    </source>
</evidence>
<dbReference type="Gene3D" id="3.90.180.10">
    <property type="entry name" value="Medium-chain alcohol dehydrogenases, catalytic domain"/>
    <property type="match status" value="1"/>
</dbReference>
<reference evidence="6 7" key="1">
    <citation type="submission" date="2018-10" db="EMBL/GenBank/DDBJ databases">
        <title>Draft genome sequence of Bacillus salarius IM0101, isolated from a hypersaline soil in Inner Mongolia, China.</title>
        <authorList>
            <person name="Yamprayoonswat W."/>
            <person name="Boonvisut S."/>
            <person name="Jumpathong W."/>
            <person name="Sittihan S."/>
            <person name="Ruangsuj P."/>
            <person name="Wanthongcharoen S."/>
            <person name="Thongpramul N."/>
            <person name="Pimmason S."/>
            <person name="Yu B."/>
            <person name="Yasawong M."/>
        </authorList>
    </citation>
    <scope>NUCLEOTIDE SEQUENCE [LARGE SCALE GENOMIC DNA]</scope>
    <source>
        <strain evidence="6 7">IM0101</strain>
    </source>
</reference>
<gene>
    <name evidence="6" type="ORF">D7Z54_23920</name>
</gene>
<dbReference type="RefSeq" id="WP_125559821.1">
    <property type="nucleotide sequence ID" value="NZ_RBVX01000031.1"/>
</dbReference>
<dbReference type="InterPro" id="IPR002328">
    <property type="entry name" value="ADH_Zn_CS"/>
</dbReference>
<dbReference type="GO" id="GO:0016491">
    <property type="term" value="F:oxidoreductase activity"/>
    <property type="evidence" value="ECO:0007669"/>
    <property type="project" value="UniProtKB-KW"/>
</dbReference>
<dbReference type="AlphaFoldDB" id="A0A3R9P4E2"/>
<dbReference type="PANTHER" id="PTHR43401">
    <property type="entry name" value="L-THREONINE 3-DEHYDROGENASE"/>
    <property type="match status" value="1"/>
</dbReference>
<dbReference type="Pfam" id="PF00107">
    <property type="entry name" value="ADH_zinc_N"/>
    <property type="match status" value="1"/>
</dbReference>
<dbReference type="EMBL" id="RBVX01000031">
    <property type="protein sequence ID" value="RSL30843.1"/>
    <property type="molecule type" value="Genomic_DNA"/>
</dbReference>
<dbReference type="InterPro" id="IPR050129">
    <property type="entry name" value="Zn_alcohol_dh"/>
</dbReference>
<dbReference type="SMART" id="SM00829">
    <property type="entry name" value="PKS_ER"/>
    <property type="match status" value="1"/>
</dbReference>
<accession>A0A3R9P4E2</accession>
<dbReference type="Gene3D" id="3.40.50.720">
    <property type="entry name" value="NAD(P)-binding Rossmann-like Domain"/>
    <property type="match status" value="1"/>
</dbReference>
<dbReference type="OrthoDB" id="9770238at2"/>
<dbReference type="Proteomes" id="UP000275076">
    <property type="component" value="Unassembled WGS sequence"/>
</dbReference>
<evidence type="ECO:0000256" key="1">
    <source>
        <dbReference type="ARBA" id="ARBA00022723"/>
    </source>
</evidence>
<keyword evidence="2 4" id="KW-0862">Zinc</keyword>
<keyword evidence="3" id="KW-0560">Oxidoreductase</keyword>
<feature type="domain" description="Enoyl reductase (ER)" evidence="5">
    <location>
        <begin position="7"/>
        <end position="342"/>
    </location>
</feature>
<name>A0A3R9P4E2_9BACI</name>
<dbReference type="PROSITE" id="PS00059">
    <property type="entry name" value="ADH_ZINC"/>
    <property type="match status" value="1"/>
</dbReference>
<dbReference type="InterPro" id="IPR013149">
    <property type="entry name" value="ADH-like_C"/>
</dbReference>
<evidence type="ECO:0000256" key="2">
    <source>
        <dbReference type="ARBA" id="ARBA00022833"/>
    </source>
</evidence>
<dbReference type="SUPFAM" id="SSF51735">
    <property type="entry name" value="NAD(P)-binding Rossmann-fold domains"/>
    <property type="match status" value="1"/>
</dbReference>
<dbReference type="GO" id="GO:0008270">
    <property type="term" value="F:zinc ion binding"/>
    <property type="evidence" value="ECO:0007669"/>
    <property type="project" value="InterPro"/>
</dbReference>
<evidence type="ECO:0000256" key="4">
    <source>
        <dbReference type="RuleBase" id="RU361277"/>
    </source>
</evidence>
<organism evidence="6 7">
    <name type="scientific">Salibacterium salarium</name>
    <dbReference type="NCBI Taxonomy" id="284579"/>
    <lineage>
        <taxon>Bacteria</taxon>
        <taxon>Bacillati</taxon>
        <taxon>Bacillota</taxon>
        <taxon>Bacilli</taxon>
        <taxon>Bacillales</taxon>
        <taxon>Bacillaceae</taxon>
    </lineage>
</organism>
<protein>
    <submittedName>
        <fullName evidence="6">L-threonine 3-dehydrogenase</fullName>
    </submittedName>
</protein>
<dbReference type="SUPFAM" id="SSF50129">
    <property type="entry name" value="GroES-like"/>
    <property type="match status" value="1"/>
</dbReference>
<evidence type="ECO:0000256" key="3">
    <source>
        <dbReference type="ARBA" id="ARBA00023002"/>
    </source>
</evidence>
<comment type="similarity">
    <text evidence="4">Belongs to the zinc-containing alcohol dehydrogenase family.</text>
</comment>
<dbReference type="Pfam" id="PF08240">
    <property type="entry name" value="ADH_N"/>
    <property type="match status" value="1"/>
</dbReference>
<keyword evidence="7" id="KW-1185">Reference proteome</keyword>
<dbReference type="PANTHER" id="PTHR43401:SF2">
    <property type="entry name" value="L-THREONINE 3-DEHYDROGENASE"/>
    <property type="match status" value="1"/>
</dbReference>
<proteinExistence type="inferred from homology"/>
<comment type="cofactor">
    <cofactor evidence="4">
        <name>Zn(2+)</name>
        <dbReference type="ChEBI" id="CHEBI:29105"/>
    </cofactor>
</comment>
<evidence type="ECO:0000259" key="5">
    <source>
        <dbReference type="SMART" id="SM00829"/>
    </source>
</evidence>
<sequence>MYGVALTDKQTLEYQQKTLPPLEHNEILLKVHAIGICGSDLRIFQHGDSRISLPRIIGHEIAGEVVELGSSISRFDIGDRVTLGAHIPCGVCVYCQKNQGHHCVKGHSMGYQVDGGFAEYVALPGTFVENGSIQKIAATTSYEQACLSEPFSCVLSGLQELQPEPGDTVVVYGAGAIGCMYIAALKRMGVAKVIVIQRSAPRRQKAIEAGADIVINPTSADTLQQVIKETNGQGADSIIITAPSPDAQNEALRLVKTTGSVLIFAGIKNQSSVPLNTNQIMYKQLRVIGTHGAPRASHVEAVKWIDQGLLDFDFFITHSFQLEETAKAFQTADSKEGLKCVVKPQE</sequence>
<dbReference type="InterPro" id="IPR011032">
    <property type="entry name" value="GroES-like_sf"/>
</dbReference>
<comment type="caution">
    <text evidence="6">The sequence shown here is derived from an EMBL/GenBank/DDBJ whole genome shotgun (WGS) entry which is preliminary data.</text>
</comment>
<keyword evidence="1 4" id="KW-0479">Metal-binding</keyword>
<evidence type="ECO:0000313" key="7">
    <source>
        <dbReference type="Proteomes" id="UP000275076"/>
    </source>
</evidence>